<sequence>MSTLVSKTEIHCRLIIMFIEKINPSRYKLIVYAFILGSTFFFGKTDMETHRSKHHRLSLYKLHLLISSARSPLVNKPELAVINFGIVEKIVLEILASHIGFTYEIIPPRDILTPGFLQPNGSWTGTTGQLQRKEVDMCVTMSAVSSSKSKLLDVSYPVVYADSAIVVPFPKENSRAWIGTSSFQISAWVAMFVTLVVIIVVSWMIVRVNHLKLDVKAPSLSYWIVFYFGLATYQGITPRGSSTPFRIVCLVTIFGIYIVVNYFTAFYTSILSTPVFKTAVSSIEDSAKSTTVTTLLIKGSSTDEHIMASSDPTFKKIADQMRRYPERRIVNALTVDDISTIVKDDTALVMAQSNAESVIDHSYKINKKCLVTLAEKTFFGRPQVFTYPKNSPIAKEIDYDLLLMHQAGLIQYAERTAKSNNPCRVSDLTNAQARKIAPLGRKEMSGSLVIMALGMALSFFIFLVELIVAKLKK</sequence>
<protein>
    <recommendedName>
        <fullName evidence="10">Ionotropic glutamate receptor C-terminal domain-containing protein</fullName>
    </recommendedName>
</protein>
<evidence type="ECO:0000256" key="8">
    <source>
        <dbReference type="ARBA" id="ARBA00023180"/>
    </source>
</evidence>
<keyword evidence="7" id="KW-0675">Receptor</keyword>
<dbReference type="Pfam" id="PF00060">
    <property type="entry name" value="Lig_chan"/>
    <property type="match status" value="1"/>
</dbReference>
<evidence type="ECO:0000256" key="5">
    <source>
        <dbReference type="ARBA" id="ARBA00022989"/>
    </source>
</evidence>
<keyword evidence="12" id="KW-1185">Reference proteome</keyword>
<dbReference type="PANTHER" id="PTHR42643">
    <property type="entry name" value="IONOTROPIC RECEPTOR 20A-RELATED"/>
    <property type="match status" value="1"/>
</dbReference>
<keyword evidence="5 9" id="KW-1133">Transmembrane helix</keyword>
<evidence type="ECO:0000256" key="3">
    <source>
        <dbReference type="ARBA" id="ARBA00022475"/>
    </source>
</evidence>
<evidence type="ECO:0000313" key="12">
    <source>
        <dbReference type="Proteomes" id="UP000820818"/>
    </source>
</evidence>
<evidence type="ECO:0000256" key="4">
    <source>
        <dbReference type="ARBA" id="ARBA00022692"/>
    </source>
</evidence>
<dbReference type="InterPro" id="IPR001320">
    <property type="entry name" value="Iontro_rcpt_C"/>
</dbReference>
<accession>A0AAD5PT30</accession>
<dbReference type="Gene3D" id="3.40.190.10">
    <property type="entry name" value="Periplasmic binding protein-like II"/>
    <property type="match status" value="1"/>
</dbReference>
<dbReference type="PANTHER" id="PTHR42643:SF24">
    <property type="entry name" value="IONOTROPIC RECEPTOR 60A"/>
    <property type="match status" value="1"/>
</dbReference>
<comment type="caution">
    <text evidence="11">The sequence shown here is derived from an EMBL/GenBank/DDBJ whole genome shotgun (WGS) entry which is preliminary data.</text>
</comment>
<evidence type="ECO:0000313" key="11">
    <source>
        <dbReference type="EMBL" id="KAI9558826.1"/>
    </source>
</evidence>
<comment type="subcellular location">
    <subcellularLocation>
        <location evidence="1">Cell membrane</location>
        <topology evidence="1">Multi-pass membrane protein</topology>
    </subcellularLocation>
</comment>
<dbReference type="GO" id="GO:0015276">
    <property type="term" value="F:ligand-gated monoatomic ion channel activity"/>
    <property type="evidence" value="ECO:0007669"/>
    <property type="project" value="InterPro"/>
</dbReference>
<feature type="transmembrane region" description="Helical" evidence="9">
    <location>
        <begin position="220"/>
        <end position="236"/>
    </location>
</feature>
<evidence type="ECO:0000256" key="1">
    <source>
        <dbReference type="ARBA" id="ARBA00004651"/>
    </source>
</evidence>
<dbReference type="InterPro" id="IPR052192">
    <property type="entry name" value="Insect_Ionotropic_Sensory_Rcpt"/>
</dbReference>
<dbReference type="AlphaFoldDB" id="A0AAD5PT30"/>
<dbReference type="GO" id="GO:0005886">
    <property type="term" value="C:plasma membrane"/>
    <property type="evidence" value="ECO:0007669"/>
    <property type="project" value="UniProtKB-SubCell"/>
</dbReference>
<feature type="transmembrane region" description="Helical" evidence="9">
    <location>
        <begin position="448"/>
        <end position="468"/>
    </location>
</feature>
<feature type="domain" description="Ionotropic glutamate receptor C-terminal" evidence="10">
    <location>
        <begin position="185"/>
        <end position="455"/>
    </location>
</feature>
<evidence type="ECO:0000256" key="2">
    <source>
        <dbReference type="ARBA" id="ARBA00008685"/>
    </source>
</evidence>
<organism evidence="11 12">
    <name type="scientific">Daphnia sinensis</name>
    <dbReference type="NCBI Taxonomy" id="1820382"/>
    <lineage>
        <taxon>Eukaryota</taxon>
        <taxon>Metazoa</taxon>
        <taxon>Ecdysozoa</taxon>
        <taxon>Arthropoda</taxon>
        <taxon>Crustacea</taxon>
        <taxon>Branchiopoda</taxon>
        <taxon>Diplostraca</taxon>
        <taxon>Cladocera</taxon>
        <taxon>Anomopoda</taxon>
        <taxon>Daphniidae</taxon>
        <taxon>Daphnia</taxon>
        <taxon>Daphnia similis group</taxon>
    </lineage>
</organism>
<keyword evidence="6 9" id="KW-0472">Membrane</keyword>
<evidence type="ECO:0000256" key="7">
    <source>
        <dbReference type="ARBA" id="ARBA00023170"/>
    </source>
</evidence>
<name>A0AAD5PT30_9CRUS</name>
<comment type="similarity">
    <text evidence="2">Belongs to the glutamate-gated ion channel (TC 1.A.10.1) family.</text>
</comment>
<evidence type="ECO:0000256" key="9">
    <source>
        <dbReference type="SAM" id="Phobius"/>
    </source>
</evidence>
<gene>
    <name evidence="11" type="ORF">GHT06_015615</name>
</gene>
<dbReference type="GO" id="GO:0050906">
    <property type="term" value="P:detection of stimulus involved in sensory perception"/>
    <property type="evidence" value="ECO:0007669"/>
    <property type="project" value="UniProtKB-ARBA"/>
</dbReference>
<evidence type="ECO:0000256" key="6">
    <source>
        <dbReference type="ARBA" id="ARBA00023136"/>
    </source>
</evidence>
<keyword evidence="4 9" id="KW-0812">Transmembrane</keyword>
<keyword evidence="8" id="KW-0325">Glycoprotein</keyword>
<dbReference type="EMBL" id="WJBH02000005">
    <property type="protein sequence ID" value="KAI9558826.1"/>
    <property type="molecule type" value="Genomic_DNA"/>
</dbReference>
<proteinExistence type="inferred from homology"/>
<reference evidence="11 12" key="1">
    <citation type="submission" date="2022-05" db="EMBL/GenBank/DDBJ databases">
        <title>A multi-omics perspective on studying reproductive biology in Daphnia sinensis.</title>
        <authorList>
            <person name="Jia J."/>
        </authorList>
    </citation>
    <scope>NUCLEOTIDE SEQUENCE [LARGE SCALE GENOMIC DNA]</scope>
    <source>
        <strain evidence="11 12">WSL</strain>
    </source>
</reference>
<feature type="transmembrane region" description="Helical" evidence="9">
    <location>
        <begin position="248"/>
        <end position="267"/>
    </location>
</feature>
<keyword evidence="3" id="KW-1003">Cell membrane</keyword>
<feature type="transmembrane region" description="Helical" evidence="9">
    <location>
        <begin position="185"/>
        <end position="208"/>
    </location>
</feature>
<dbReference type="Gene3D" id="1.10.287.70">
    <property type="match status" value="1"/>
</dbReference>
<dbReference type="SUPFAM" id="SSF53850">
    <property type="entry name" value="Periplasmic binding protein-like II"/>
    <property type="match status" value="1"/>
</dbReference>
<dbReference type="Proteomes" id="UP000820818">
    <property type="component" value="Linkage Group LG5"/>
</dbReference>
<evidence type="ECO:0000259" key="10">
    <source>
        <dbReference type="Pfam" id="PF00060"/>
    </source>
</evidence>